<organism evidence="1 2">
    <name type="scientific">Amycolatopsis bullii</name>
    <dbReference type="NCBI Taxonomy" id="941987"/>
    <lineage>
        <taxon>Bacteria</taxon>
        <taxon>Bacillati</taxon>
        <taxon>Actinomycetota</taxon>
        <taxon>Actinomycetes</taxon>
        <taxon>Pseudonocardiales</taxon>
        <taxon>Pseudonocardiaceae</taxon>
        <taxon>Amycolatopsis</taxon>
    </lineage>
</organism>
<dbReference type="CDD" id="cd15482">
    <property type="entry name" value="Sialidase_non-viral"/>
    <property type="match status" value="1"/>
</dbReference>
<sequence length="417" mass="45209">MQDRHAAHADDPTAGRSQFSRRRFLAAGAGVAAGATWGLAGPAFADTGKVRGETAFGPVVVADPGGRASYARAVRLTAGRPAGMSRTLLATFQGGGGPGFPLYRSDDDGRTWEKQGSVPNADEATGFSLHPFLYELPRAFAGLPQGALLFACNWLDSFTSTNIQLHASTDGGRTWQFLSTVARGGPPDTTNGATPVWEPFLLLHDNRLICYYSDQRDPKFGQKLAHQTSTDLHTWGPVVDDATGTTYPERPGMTTVARLNRGLWIMTYEFGAPDDPDNPDQDNYTYHVHYRIAKDPESFRFARDTPLLDQNGDAPNGAPVVSWTDSGGPDGTIIVTDNDNQDFFINRSLGNARKWTRLSSPMPAGYSRFTLPLDGLRSPRNRGLVFVITGAQYGKSAPIEAGIISVDDCENADPRRQ</sequence>
<dbReference type="PANTHER" id="PTHR38792">
    <property type="entry name" value="BNR/ASP-BOX REPEAT DOMAIN PROTEIN (AFU_ORTHOLOGUE AFUA_7G06430)-RELATED"/>
    <property type="match status" value="1"/>
</dbReference>
<proteinExistence type="predicted"/>
<accession>A0ABQ3K954</accession>
<comment type="caution">
    <text evidence="1">The sequence shown here is derived from an EMBL/GenBank/DDBJ whole genome shotgun (WGS) entry which is preliminary data.</text>
</comment>
<dbReference type="Proteomes" id="UP000649955">
    <property type="component" value="Unassembled WGS sequence"/>
</dbReference>
<dbReference type="SUPFAM" id="SSF50939">
    <property type="entry name" value="Sialidases"/>
    <property type="match status" value="1"/>
</dbReference>
<dbReference type="InterPro" id="IPR006311">
    <property type="entry name" value="TAT_signal"/>
</dbReference>
<protein>
    <recommendedName>
        <fullName evidence="3">Exo-alpha-sialidase</fullName>
    </recommendedName>
</protein>
<dbReference type="Gene3D" id="2.120.10.10">
    <property type="match status" value="1"/>
</dbReference>
<dbReference type="PROSITE" id="PS51318">
    <property type="entry name" value="TAT"/>
    <property type="match status" value="1"/>
</dbReference>
<gene>
    <name evidence="1" type="ORF">GCM10017567_18680</name>
</gene>
<evidence type="ECO:0000313" key="2">
    <source>
        <dbReference type="Proteomes" id="UP000649955"/>
    </source>
</evidence>
<dbReference type="EMBL" id="BNAW01000005">
    <property type="protein sequence ID" value="GHG03339.1"/>
    <property type="molecule type" value="Genomic_DNA"/>
</dbReference>
<dbReference type="PANTHER" id="PTHR38792:SF3">
    <property type="entry name" value="BNR_ASP-BOX REPEAT DOMAIN PROTEIN (AFU_ORTHOLOGUE AFUA_7G06430)-RELATED"/>
    <property type="match status" value="1"/>
</dbReference>
<evidence type="ECO:0008006" key="3">
    <source>
        <dbReference type="Google" id="ProtNLM"/>
    </source>
</evidence>
<dbReference type="InterPro" id="IPR036278">
    <property type="entry name" value="Sialidase_sf"/>
</dbReference>
<name>A0ABQ3K954_9PSEU</name>
<evidence type="ECO:0000313" key="1">
    <source>
        <dbReference type="EMBL" id="GHG03339.1"/>
    </source>
</evidence>
<reference evidence="2" key="1">
    <citation type="journal article" date="2019" name="Int. J. Syst. Evol. Microbiol.">
        <title>The Global Catalogue of Microorganisms (GCM) 10K type strain sequencing project: providing services to taxonomists for standard genome sequencing and annotation.</title>
        <authorList>
            <consortium name="The Broad Institute Genomics Platform"/>
            <consortium name="The Broad Institute Genome Sequencing Center for Infectious Disease"/>
            <person name="Wu L."/>
            <person name="Ma J."/>
        </authorList>
    </citation>
    <scope>NUCLEOTIDE SEQUENCE [LARGE SCALE GENOMIC DNA]</scope>
    <source>
        <strain evidence="2">CGMCC 4.7680</strain>
    </source>
</reference>
<keyword evidence="2" id="KW-1185">Reference proteome</keyword>